<feature type="domain" description="Flagellar basal body rod protein N-terminal" evidence="5">
    <location>
        <begin position="35"/>
        <end position="53"/>
    </location>
</feature>
<evidence type="ECO:0000259" key="7">
    <source>
        <dbReference type="Pfam" id="PF22692"/>
    </source>
</evidence>
<sequence>MVCKLKYLNEKTAGAYGMRTYGIADVGNACLRTMAKLDCSANNIANVSTPGFKVEFLNYLMRDSGRSSNDKAPSYDELLTRDYSSGALQRTDNPLEVALLGEGFFIIQTAKGVAYTRRGDFTLNMKRELVTKSGDPVLGKTGTIVLNGEDVRIDESGNVHIGENQVGQLKIVSFKNPEVLTSSGEGIFRDEGKGIFQENFTPKVVYGSLELSNVSAIKEMIQMIDLQRTFETYQKLIHSIDEQDKLSAGRIGKVG</sequence>
<keyword evidence="3 4" id="KW-0975">Bacterial flagellum</keyword>
<protein>
    <submittedName>
        <fullName evidence="8">Flagellar basal-body rod protein</fullName>
    </submittedName>
</protein>
<reference evidence="8 9" key="1">
    <citation type="journal article" date="2007" name="Proc. Natl. Acad. Sci. U.S.A.">
        <title>The genome of Syntrophus aciditrophicus: life at the thermodynamic limit of microbial growth.</title>
        <authorList>
            <person name="McInerney M.J."/>
            <person name="Rohlin L."/>
            <person name="Mouttaki H."/>
            <person name="Kim U."/>
            <person name="Krupp R.S."/>
            <person name="Rios-Hernandez L."/>
            <person name="Sieber J."/>
            <person name="Struchtemeyer C.G."/>
            <person name="Bhattacharyya A."/>
            <person name="Campbell J.W."/>
            <person name="Gunsalus R.P."/>
        </authorList>
    </citation>
    <scope>NUCLEOTIDE SEQUENCE [LARGE SCALE GENOMIC DNA]</scope>
    <source>
        <strain evidence="8 9">SB</strain>
    </source>
</reference>
<feature type="domain" description="Flagellar basal-body/hook protein C-terminal" evidence="6">
    <location>
        <begin position="207"/>
        <end position="243"/>
    </location>
</feature>
<evidence type="ECO:0000313" key="9">
    <source>
        <dbReference type="Proteomes" id="UP000001933"/>
    </source>
</evidence>
<dbReference type="GO" id="GO:0009425">
    <property type="term" value="C:bacterial-type flagellum basal body"/>
    <property type="evidence" value="ECO:0007669"/>
    <property type="project" value="UniProtKB-SubCell"/>
</dbReference>
<evidence type="ECO:0000256" key="2">
    <source>
        <dbReference type="ARBA" id="ARBA00009677"/>
    </source>
</evidence>
<accession>Q2LT16</accession>
<dbReference type="InterPro" id="IPR020013">
    <property type="entry name" value="Flagellar_FlgE/F/G"/>
</dbReference>
<evidence type="ECO:0000259" key="5">
    <source>
        <dbReference type="Pfam" id="PF00460"/>
    </source>
</evidence>
<keyword evidence="9" id="KW-1185">Reference proteome</keyword>
<feature type="domain" description="Flagellar hook protein FlgE/F/G-like D1" evidence="7">
    <location>
        <begin position="99"/>
        <end position="160"/>
    </location>
</feature>
<proteinExistence type="inferred from homology"/>
<evidence type="ECO:0000313" key="8">
    <source>
        <dbReference type="EMBL" id="ABC77229.1"/>
    </source>
</evidence>
<dbReference type="GO" id="GO:0071978">
    <property type="term" value="P:bacterial-type flagellum-dependent swarming motility"/>
    <property type="evidence" value="ECO:0007669"/>
    <property type="project" value="TreeGrafter"/>
</dbReference>
<dbReference type="PANTHER" id="PTHR30435">
    <property type="entry name" value="FLAGELLAR PROTEIN"/>
    <property type="match status" value="1"/>
</dbReference>
<organism evidence="8 9">
    <name type="scientific">Syntrophus aciditrophicus (strain SB)</name>
    <dbReference type="NCBI Taxonomy" id="56780"/>
    <lineage>
        <taxon>Bacteria</taxon>
        <taxon>Pseudomonadati</taxon>
        <taxon>Thermodesulfobacteriota</taxon>
        <taxon>Syntrophia</taxon>
        <taxon>Syntrophales</taxon>
        <taxon>Syntrophaceae</taxon>
        <taxon>Syntrophus</taxon>
    </lineage>
</organism>
<comment type="similarity">
    <text evidence="2 4">Belongs to the flagella basal body rod proteins family.</text>
</comment>
<dbReference type="KEGG" id="sat:SYN_02820"/>
<evidence type="ECO:0000256" key="3">
    <source>
        <dbReference type="ARBA" id="ARBA00023143"/>
    </source>
</evidence>
<dbReference type="DNASU" id="3883334"/>
<dbReference type="EMBL" id="CP000252">
    <property type="protein sequence ID" value="ABC77229.1"/>
    <property type="molecule type" value="Genomic_DNA"/>
</dbReference>
<evidence type="ECO:0000256" key="1">
    <source>
        <dbReference type="ARBA" id="ARBA00004117"/>
    </source>
</evidence>
<keyword evidence="8" id="KW-0282">Flagellum</keyword>
<dbReference type="Proteomes" id="UP000001933">
    <property type="component" value="Chromosome"/>
</dbReference>
<dbReference type="SUPFAM" id="SSF117143">
    <property type="entry name" value="Flagellar hook protein flgE"/>
    <property type="match status" value="1"/>
</dbReference>
<dbReference type="InterPro" id="IPR053967">
    <property type="entry name" value="LlgE_F_G-like_D1"/>
</dbReference>
<evidence type="ECO:0000256" key="4">
    <source>
        <dbReference type="RuleBase" id="RU362116"/>
    </source>
</evidence>
<evidence type="ECO:0000259" key="6">
    <source>
        <dbReference type="Pfam" id="PF06429"/>
    </source>
</evidence>
<dbReference type="InterPro" id="IPR010930">
    <property type="entry name" value="Flg_bb/hook_C_dom"/>
</dbReference>
<dbReference type="NCBIfam" id="TIGR03506">
    <property type="entry name" value="FlgEFG_subfam"/>
    <property type="match status" value="1"/>
</dbReference>
<dbReference type="InterPro" id="IPR001444">
    <property type="entry name" value="Flag_bb_rod_N"/>
</dbReference>
<dbReference type="eggNOG" id="COG4786">
    <property type="taxonomic scope" value="Bacteria"/>
</dbReference>
<dbReference type="Pfam" id="PF06429">
    <property type="entry name" value="Flg_bbr_C"/>
    <property type="match status" value="1"/>
</dbReference>
<dbReference type="InterPro" id="IPR037925">
    <property type="entry name" value="FlgE/F/G-like"/>
</dbReference>
<gene>
    <name evidence="8" type="ORF">SYN_02820</name>
</gene>
<name>Q2LT16_SYNAS</name>
<dbReference type="InParanoid" id="Q2LT16"/>
<dbReference type="STRING" id="56780.SYN_02820"/>
<dbReference type="HOGENOM" id="CLU_013687_0_0_7"/>
<keyword evidence="8" id="KW-0969">Cilium</keyword>
<dbReference type="AlphaFoldDB" id="Q2LT16"/>
<dbReference type="Pfam" id="PF00460">
    <property type="entry name" value="Flg_bb_rod"/>
    <property type="match status" value="1"/>
</dbReference>
<dbReference type="PANTHER" id="PTHR30435:SF19">
    <property type="entry name" value="FLAGELLAR BASAL-BODY ROD PROTEIN FLGG"/>
    <property type="match status" value="1"/>
</dbReference>
<dbReference type="Pfam" id="PF22692">
    <property type="entry name" value="LlgE_F_G_D1"/>
    <property type="match status" value="1"/>
</dbReference>
<comment type="subcellular location">
    <subcellularLocation>
        <location evidence="1 4">Bacterial flagellum basal body</location>
    </subcellularLocation>
</comment>
<keyword evidence="8" id="KW-0966">Cell projection</keyword>